<protein>
    <submittedName>
        <fullName evidence="1">Uncharacterized protein</fullName>
    </submittedName>
</protein>
<reference evidence="1 2" key="1">
    <citation type="submission" date="2018-09" db="EMBL/GenBank/DDBJ databases">
        <authorList>
            <person name="Zhu H."/>
        </authorList>
    </citation>
    <scope>NUCLEOTIDE SEQUENCE [LARGE SCALE GENOMIC DNA]</scope>
    <source>
        <strain evidence="1 2">K1S02-61</strain>
    </source>
</reference>
<organism evidence="1 2">
    <name type="scientific">Massilia cavernae</name>
    <dbReference type="NCBI Taxonomy" id="2320864"/>
    <lineage>
        <taxon>Bacteria</taxon>
        <taxon>Pseudomonadati</taxon>
        <taxon>Pseudomonadota</taxon>
        <taxon>Betaproteobacteria</taxon>
        <taxon>Burkholderiales</taxon>
        <taxon>Oxalobacteraceae</taxon>
        <taxon>Telluria group</taxon>
        <taxon>Massilia</taxon>
    </lineage>
</organism>
<dbReference type="RefSeq" id="WP_119813256.1">
    <property type="nucleotide sequence ID" value="NZ_QYUP01000198.1"/>
</dbReference>
<proteinExistence type="predicted"/>
<dbReference type="Proteomes" id="UP000284006">
    <property type="component" value="Unassembled WGS sequence"/>
</dbReference>
<comment type="caution">
    <text evidence="1">The sequence shown here is derived from an EMBL/GenBank/DDBJ whole genome shotgun (WGS) entry which is preliminary data.</text>
</comment>
<evidence type="ECO:0000313" key="1">
    <source>
        <dbReference type="EMBL" id="RJG08281.1"/>
    </source>
</evidence>
<gene>
    <name evidence="1" type="ORF">D3872_24740</name>
</gene>
<evidence type="ECO:0000313" key="2">
    <source>
        <dbReference type="Proteomes" id="UP000284006"/>
    </source>
</evidence>
<name>A0A418X750_9BURK</name>
<keyword evidence="2" id="KW-1185">Reference proteome</keyword>
<accession>A0A418X750</accession>
<sequence>MEEAAAGSTWPAGFIALAREPRCATAIATGEGQSEANLLPDPRLVVDNYFLIDQAFNDYQRKAAQTAPNRRPGRPVIRAKGTAGSYLVGWRRQSSFKRLARNIGRVAELLATPRFGSDESRPKHGEAR</sequence>
<dbReference type="AlphaFoldDB" id="A0A418X750"/>
<dbReference type="EMBL" id="QYUP01000198">
    <property type="protein sequence ID" value="RJG08281.1"/>
    <property type="molecule type" value="Genomic_DNA"/>
</dbReference>